<sequence>MNVDLLRILILLAGIGHIVLCVGSLLIPKVLQWKQHLKALQPLLRQMFWTYAAYILVINFCFGIVSLAGTNELLSGSFLAKSITLFISIYWLTRIGIQFFYFDRTNAPKGAIYTLGETALVLLFVFFTAVYLLAFLYNNAWI</sequence>
<protein>
    <submittedName>
        <fullName evidence="2">Uncharacterized protein</fullName>
    </submittedName>
</protein>
<feature type="transmembrane region" description="Helical" evidence="1">
    <location>
        <begin position="6"/>
        <end position="27"/>
    </location>
</feature>
<keyword evidence="1" id="KW-0472">Membrane</keyword>
<feature type="transmembrane region" description="Helical" evidence="1">
    <location>
        <begin position="48"/>
        <end position="67"/>
    </location>
</feature>
<evidence type="ECO:0000313" key="2">
    <source>
        <dbReference type="EMBL" id="MFD0999998.1"/>
    </source>
</evidence>
<accession>A0ABW3K266</accession>
<keyword evidence="1" id="KW-1133">Transmembrane helix</keyword>
<organism evidence="2 3">
    <name type="scientific">Ohtaekwangia kribbensis</name>
    <dbReference type="NCBI Taxonomy" id="688913"/>
    <lineage>
        <taxon>Bacteria</taxon>
        <taxon>Pseudomonadati</taxon>
        <taxon>Bacteroidota</taxon>
        <taxon>Cytophagia</taxon>
        <taxon>Cytophagales</taxon>
        <taxon>Fulvivirgaceae</taxon>
        <taxon>Ohtaekwangia</taxon>
    </lineage>
</organism>
<reference evidence="3" key="1">
    <citation type="journal article" date="2019" name="Int. J. Syst. Evol. Microbiol.">
        <title>The Global Catalogue of Microorganisms (GCM) 10K type strain sequencing project: providing services to taxonomists for standard genome sequencing and annotation.</title>
        <authorList>
            <consortium name="The Broad Institute Genomics Platform"/>
            <consortium name="The Broad Institute Genome Sequencing Center for Infectious Disease"/>
            <person name="Wu L."/>
            <person name="Ma J."/>
        </authorList>
    </citation>
    <scope>NUCLEOTIDE SEQUENCE [LARGE SCALE GENOMIC DNA]</scope>
    <source>
        <strain evidence="3">CCUG 58938</strain>
    </source>
</reference>
<name>A0ABW3K266_9BACT</name>
<feature type="transmembrane region" description="Helical" evidence="1">
    <location>
        <begin position="112"/>
        <end position="137"/>
    </location>
</feature>
<feature type="transmembrane region" description="Helical" evidence="1">
    <location>
        <begin position="73"/>
        <end position="92"/>
    </location>
</feature>
<keyword evidence="3" id="KW-1185">Reference proteome</keyword>
<keyword evidence="1" id="KW-0812">Transmembrane</keyword>
<evidence type="ECO:0000313" key="3">
    <source>
        <dbReference type="Proteomes" id="UP001597112"/>
    </source>
</evidence>
<dbReference type="EMBL" id="JBHTKA010000003">
    <property type="protein sequence ID" value="MFD0999998.1"/>
    <property type="molecule type" value="Genomic_DNA"/>
</dbReference>
<comment type="caution">
    <text evidence="2">The sequence shown here is derived from an EMBL/GenBank/DDBJ whole genome shotgun (WGS) entry which is preliminary data.</text>
</comment>
<gene>
    <name evidence="2" type="ORF">ACFQ21_11815</name>
</gene>
<dbReference type="RefSeq" id="WP_377579215.1">
    <property type="nucleotide sequence ID" value="NZ_JBHTKA010000003.1"/>
</dbReference>
<dbReference type="Proteomes" id="UP001597112">
    <property type="component" value="Unassembled WGS sequence"/>
</dbReference>
<evidence type="ECO:0000256" key="1">
    <source>
        <dbReference type="SAM" id="Phobius"/>
    </source>
</evidence>
<proteinExistence type="predicted"/>